<dbReference type="PANTHER" id="PTHR11371">
    <property type="entry name" value="DEOXYRIBONUCLEASE"/>
    <property type="match status" value="1"/>
</dbReference>
<dbReference type="GO" id="GO:0006308">
    <property type="term" value="P:DNA catabolic process"/>
    <property type="evidence" value="ECO:0007669"/>
    <property type="project" value="InterPro"/>
</dbReference>
<dbReference type="PRINTS" id="PR00130">
    <property type="entry name" value="DNASEI"/>
</dbReference>
<keyword evidence="9" id="KW-0325">Glycoprotein</keyword>
<keyword evidence="13" id="KW-1133">Transmembrane helix</keyword>
<reference evidence="15" key="1">
    <citation type="submission" date="2023-08" db="EMBL/GenBank/DDBJ databases">
        <authorList>
            <person name="Alioto T."/>
            <person name="Alioto T."/>
            <person name="Gomez Garrido J."/>
        </authorList>
    </citation>
    <scope>NUCLEOTIDE SEQUENCE</scope>
</reference>
<protein>
    <recommendedName>
        <fullName evidence="10">Deoxyribonuclease-1-like 1</fullName>
    </recommendedName>
    <alternativeName>
        <fullName evidence="12">DNase X</fullName>
    </alternativeName>
    <alternativeName>
        <fullName evidence="11">Deoxyribonuclease I-like 1</fullName>
    </alternativeName>
</protein>
<evidence type="ECO:0000256" key="3">
    <source>
        <dbReference type="ARBA" id="ARBA00022722"/>
    </source>
</evidence>
<keyword evidence="4" id="KW-0732">Signal</keyword>
<evidence type="ECO:0000256" key="8">
    <source>
        <dbReference type="ARBA" id="ARBA00023157"/>
    </source>
</evidence>
<proteinExistence type="inferred from homology"/>
<dbReference type="InterPro" id="IPR016202">
    <property type="entry name" value="DNase_I"/>
</dbReference>
<keyword evidence="3" id="KW-0540">Nuclease</keyword>
<evidence type="ECO:0000259" key="14">
    <source>
        <dbReference type="Pfam" id="PF03372"/>
    </source>
</evidence>
<dbReference type="GO" id="GO:0004530">
    <property type="term" value="F:deoxyribonuclease I activity"/>
    <property type="evidence" value="ECO:0007669"/>
    <property type="project" value="TreeGrafter"/>
</dbReference>
<dbReference type="EMBL" id="OY660885">
    <property type="protein sequence ID" value="CAJ1084306.1"/>
    <property type="molecule type" value="Genomic_DNA"/>
</dbReference>
<organism evidence="15 16">
    <name type="scientific">Xyrichtys novacula</name>
    <name type="common">Pearly razorfish</name>
    <name type="synonym">Hemipteronotus novacula</name>
    <dbReference type="NCBI Taxonomy" id="13765"/>
    <lineage>
        <taxon>Eukaryota</taxon>
        <taxon>Metazoa</taxon>
        <taxon>Chordata</taxon>
        <taxon>Craniata</taxon>
        <taxon>Vertebrata</taxon>
        <taxon>Euteleostomi</taxon>
        <taxon>Actinopterygii</taxon>
        <taxon>Neopterygii</taxon>
        <taxon>Teleostei</taxon>
        <taxon>Neoteleostei</taxon>
        <taxon>Acanthomorphata</taxon>
        <taxon>Eupercaria</taxon>
        <taxon>Labriformes</taxon>
        <taxon>Labridae</taxon>
        <taxon>Xyrichtys</taxon>
    </lineage>
</organism>
<dbReference type="InterPro" id="IPR018057">
    <property type="entry name" value="Deoxyribonuclease-1_AS"/>
</dbReference>
<dbReference type="SUPFAM" id="SSF56219">
    <property type="entry name" value="DNase I-like"/>
    <property type="match status" value="1"/>
</dbReference>
<keyword evidence="5" id="KW-0255">Endonuclease</keyword>
<dbReference type="Gene3D" id="3.60.10.10">
    <property type="entry name" value="Endonuclease/exonuclease/phosphatase"/>
    <property type="match status" value="1"/>
</dbReference>
<evidence type="ECO:0000256" key="9">
    <source>
        <dbReference type="ARBA" id="ARBA00023180"/>
    </source>
</evidence>
<evidence type="ECO:0000313" key="15">
    <source>
        <dbReference type="EMBL" id="CAJ1084306.1"/>
    </source>
</evidence>
<gene>
    <name evidence="15" type="ORF">XNOV1_A014680</name>
</gene>
<dbReference type="PROSITE" id="PS00919">
    <property type="entry name" value="DNASE_I_1"/>
    <property type="match status" value="1"/>
</dbReference>
<sequence length="396" mass="45658">MTSSSAGNSLHPPASTLQQEVVVLAVDTHTHTVDPRLTSHLNSETMRRRSPLPLLLLLLLLFLISSVWGAKKKEFRICAYNLQKFNSTKASNYRVMHTLTRILSRCDISLLQEVMDPQGKAIKTLLTALNRYESQTYKSVSSQFLGDSAKDMQQYVFIYRTETVSVLSEHQYQKKDSFVRRPFAVHFQSQKTAVDRFILVALHTEPKQAVQEIDRLYDVFQEVSKKWNNMNVMFLGDFHASCAYMTRHDKKKIRLFQTKFSWLIPDRMDTTVDEDTSCAYDRIVVHGQSFLKGISPFSATVFNFGKEFKLPHSKVRELSDHYPVEVVEILRGQKVHVVHVPQRKSRAVSRRRRSSGAMCDQRTTCSTNEEDTLTSLYQRSYICKEMYHSVTNGKPV</sequence>
<dbReference type="InterPro" id="IPR005135">
    <property type="entry name" value="Endo/exonuclease/phosphatase"/>
</dbReference>
<dbReference type="CDD" id="cd10282">
    <property type="entry name" value="DNase1"/>
    <property type="match status" value="1"/>
</dbReference>
<dbReference type="Pfam" id="PF03372">
    <property type="entry name" value="Exo_endo_phos"/>
    <property type="match status" value="1"/>
</dbReference>
<dbReference type="InterPro" id="IPR036691">
    <property type="entry name" value="Endo/exonu/phosph_ase_sf"/>
</dbReference>
<dbReference type="GO" id="GO:0003677">
    <property type="term" value="F:DNA binding"/>
    <property type="evidence" value="ECO:0007669"/>
    <property type="project" value="TreeGrafter"/>
</dbReference>
<keyword evidence="6" id="KW-0378">Hydrolase</keyword>
<dbReference type="GO" id="GO:0005634">
    <property type="term" value="C:nucleus"/>
    <property type="evidence" value="ECO:0007669"/>
    <property type="project" value="TreeGrafter"/>
</dbReference>
<dbReference type="SMART" id="SM00476">
    <property type="entry name" value="DNaseIc"/>
    <property type="match status" value="1"/>
</dbReference>
<evidence type="ECO:0000256" key="7">
    <source>
        <dbReference type="ARBA" id="ARBA00022824"/>
    </source>
</evidence>
<keyword evidence="8" id="KW-1015">Disulfide bond</keyword>
<evidence type="ECO:0000256" key="12">
    <source>
        <dbReference type="ARBA" id="ARBA00043073"/>
    </source>
</evidence>
<feature type="domain" description="Endonuclease/exonuclease/phosphatase" evidence="14">
    <location>
        <begin position="79"/>
        <end position="321"/>
    </location>
</feature>
<evidence type="ECO:0000256" key="6">
    <source>
        <dbReference type="ARBA" id="ARBA00022801"/>
    </source>
</evidence>
<keyword evidence="13" id="KW-0472">Membrane</keyword>
<evidence type="ECO:0000256" key="11">
    <source>
        <dbReference type="ARBA" id="ARBA00042003"/>
    </source>
</evidence>
<evidence type="ECO:0000256" key="5">
    <source>
        <dbReference type="ARBA" id="ARBA00022759"/>
    </source>
</evidence>
<evidence type="ECO:0000256" key="1">
    <source>
        <dbReference type="ARBA" id="ARBA00004240"/>
    </source>
</evidence>
<accession>A0AAV1HED5</accession>
<evidence type="ECO:0000256" key="2">
    <source>
        <dbReference type="ARBA" id="ARBA00007359"/>
    </source>
</evidence>
<evidence type="ECO:0000313" key="16">
    <source>
        <dbReference type="Proteomes" id="UP001178508"/>
    </source>
</evidence>
<dbReference type="GO" id="GO:0005783">
    <property type="term" value="C:endoplasmic reticulum"/>
    <property type="evidence" value="ECO:0007669"/>
    <property type="project" value="UniProtKB-SubCell"/>
</dbReference>
<comment type="subcellular location">
    <subcellularLocation>
        <location evidence="1">Endoplasmic reticulum</location>
    </subcellularLocation>
</comment>
<keyword evidence="16" id="KW-1185">Reference proteome</keyword>
<dbReference type="PANTHER" id="PTHR11371:SF28">
    <property type="entry name" value="DEOXYRIBONUCLEASE-1-LIKE 1"/>
    <property type="match status" value="1"/>
</dbReference>
<evidence type="ECO:0000256" key="4">
    <source>
        <dbReference type="ARBA" id="ARBA00022729"/>
    </source>
</evidence>
<dbReference type="Proteomes" id="UP001178508">
    <property type="component" value="Chromosome 22"/>
</dbReference>
<comment type="similarity">
    <text evidence="2">Belongs to the DNase I family.</text>
</comment>
<evidence type="ECO:0000256" key="10">
    <source>
        <dbReference type="ARBA" id="ARBA00041152"/>
    </source>
</evidence>
<keyword evidence="13" id="KW-0812">Transmembrane</keyword>
<dbReference type="AlphaFoldDB" id="A0AAV1HED5"/>
<name>A0AAV1HED5_XYRNO</name>
<keyword evidence="7" id="KW-0256">Endoplasmic reticulum</keyword>
<evidence type="ECO:0000256" key="13">
    <source>
        <dbReference type="SAM" id="Phobius"/>
    </source>
</evidence>
<feature type="transmembrane region" description="Helical" evidence="13">
    <location>
        <begin position="52"/>
        <end position="70"/>
    </location>
</feature>